<reference evidence="8 9" key="1">
    <citation type="journal article" date="2017" name="Environ. Microbiol.">
        <title>Decay of the glycolytic pathway and adaptation to intranuclear parasitism within Enterocytozoonidae microsporidia.</title>
        <authorList>
            <person name="Wiredu Boakye D."/>
            <person name="Jaroenlak P."/>
            <person name="Prachumwat A."/>
            <person name="Williams T.A."/>
            <person name="Bateman K.S."/>
            <person name="Itsathitphaisarn O."/>
            <person name="Sritunyalucksana K."/>
            <person name="Paszkiewicz K.H."/>
            <person name="Moore K.A."/>
            <person name="Stentiford G.D."/>
            <person name="Williams B.A."/>
        </authorList>
    </citation>
    <scope>NUCLEOTIDE SEQUENCE [LARGE SCALE GENOMIC DNA]</scope>
    <source>
        <strain evidence="8 9">GB1</strain>
    </source>
</reference>
<dbReference type="Pfam" id="PF02732">
    <property type="entry name" value="ERCC4"/>
    <property type="match status" value="1"/>
</dbReference>
<evidence type="ECO:0000256" key="3">
    <source>
        <dbReference type="ARBA" id="ARBA00022763"/>
    </source>
</evidence>
<dbReference type="GO" id="GO:0000110">
    <property type="term" value="C:nucleotide-excision repair factor 1 complex"/>
    <property type="evidence" value="ECO:0007669"/>
    <property type="project" value="TreeGrafter"/>
</dbReference>
<gene>
    <name evidence="8" type="primary">RAD1</name>
    <name evidence="8" type="ORF">HERIO_2701</name>
</gene>
<keyword evidence="1" id="KW-0540">Nuclease</keyword>
<evidence type="ECO:0000256" key="4">
    <source>
        <dbReference type="ARBA" id="ARBA00022801"/>
    </source>
</evidence>
<dbReference type="GO" id="GO:0000014">
    <property type="term" value="F:single-stranded DNA endodeoxyribonuclease activity"/>
    <property type="evidence" value="ECO:0007669"/>
    <property type="project" value="TreeGrafter"/>
</dbReference>
<organism evidence="8 9">
    <name type="scientific">Hepatospora eriocheir</name>
    <dbReference type="NCBI Taxonomy" id="1081669"/>
    <lineage>
        <taxon>Eukaryota</taxon>
        <taxon>Fungi</taxon>
        <taxon>Fungi incertae sedis</taxon>
        <taxon>Microsporidia</taxon>
        <taxon>Hepatosporidae</taxon>
        <taxon>Hepatospora</taxon>
    </lineage>
</organism>
<dbReference type="Gene3D" id="3.40.50.10130">
    <property type="match status" value="1"/>
</dbReference>
<dbReference type="InterPro" id="IPR010994">
    <property type="entry name" value="RuvA_2-like"/>
</dbReference>
<dbReference type="GO" id="GO:0003684">
    <property type="term" value="F:damaged DNA binding"/>
    <property type="evidence" value="ECO:0007669"/>
    <property type="project" value="TreeGrafter"/>
</dbReference>
<dbReference type="OrthoDB" id="361020at2759"/>
<dbReference type="GO" id="GO:0000724">
    <property type="term" value="P:double-strand break repair via homologous recombination"/>
    <property type="evidence" value="ECO:0007669"/>
    <property type="project" value="TreeGrafter"/>
</dbReference>
<evidence type="ECO:0000256" key="6">
    <source>
        <dbReference type="ARBA" id="ARBA00023204"/>
    </source>
</evidence>
<keyword evidence="3" id="KW-0227">DNA damage</keyword>
<dbReference type="Gene3D" id="1.10.150.20">
    <property type="entry name" value="5' to 3' exonuclease, C-terminal subdomain"/>
    <property type="match status" value="1"/>
</dbReference>
<protein>
    <submittedName>
        <fullName evidence="8">RAD1</fullName>
    </submittedName>
</protein>
<dbReference type="SUPFAM" id="SSF47781">
    <property type="entry name" value="RuvA domain 2-like"/>
    <property type="match status" value="1"/>
</dbReference>
<keyword evidence="9" id="KW-1185">Reference proteome</keyword>
<evidence type="ECO:0000313" key="8">
    <source>
        <dbReference type="EMBL" id="ORD97693.1"/>
    </source>
</evidence>
<evidence type="ECO:0000256" key="1">
    <source>
        <dbReference type="ARBA" id="ARBA00022722"/>
    </source>
</evidence>
<keyword evidence="4" id="KW-0378">Hydrolase</keyword>
<dbReference type="SMART" id="SM00891">
    <property type="entry name" value="ERCC4"/>
    <property type="match status" value="1"/>
</dbReference>
<dbReference type="Proteomes" id="UP000192356">
    <property type="component" value="Unassembled WGS sequence"/>
</dbReference>
<dbReference type="SUPFAM" id="SSF52980">
    <property type="entry name" value="Restriction endonuclease-like"/>
    <property type="match status" value="1"/>
</dbReference>
<keyword evidence="5" id="KW-0238">DNA-binding</keyword>
<evidence type="ECO:0000313" key="9">
    <source>
        <dbReference type="Proteomes" id="UP000192356"/>
    </source>
</evidence>
<dbReference type="InterPro" id="IPR006166">
    <property type="entry name" value="ERCC4_domain"/>
</dbReference>
<keyword evidence="2" id="KW-0255">Endonuclease</keyword>
<comment type="caution">
    <text evidence="8">The sequence shown here is derived from an EMBL/GenBank/DDBJ whole genome shotgun (WGS) entry which is preliminary data.</text>
</comment>
<dbReference type="InterPro" id="IPR011335">
    <property type="entry name" value="Restrct_endonuc-II-like"/>
</dbReference>
<evidence type="ECO:0000259" key="7">
    <source>
        <dbReference type="SMART" id="SM00891"/>
    </source>
</evidence>
<dbReference type="GO" id="GO:1901255">
    <property type="term" value="P:nucleotide-excision repair involved in interstrand cross-link repair"/>
    <property type="evidence" value="ECO:0007669"/>
    <property type="project" value="TreeGrafter"/>
</dbReference>
<dbReference type="PANTHER" id="PTHR10150">
    <property type="entry name" value="DNA REPAIR ENDONUCLEASE XPF"/>
    <property type="match status" value="1"/>
</dbReference>
<dbReference type="AlphaFoldDB" id="A0A1X0QDD9"/>
<evidence type="ECO:0000256" key="2">
    <source>
        <dbReference type="ARBA" id="ARBA00022759"/>
    </source>
</evidence>
<dbReference type="PANTHER" id="PTHR10150:SF0">
    <property type="entry name" value="DNA REPAIR ENDONUCLEASE XPF"/>
    <property type="match status" value="1"/>
</dbReference>
<feature type="domain" description="ERCC4" evidence="7">
    <location>
        <begin position="283"/>
        <end position="360"/>
    </location>
</feature>
<name>A0A1X0QDD9_9MICR</name>
<dbReference type="VEuPathDB" id="MicrosporidiaDB:A0H76_787"/>
<keyword evidence="6" id="KW-0234">DNA repair</keyword>
<accession>A0A1X0QDD9</accession>
<dbReference type="GO" id="GO:0000712">
    <property type="term" value="P:resolution of meiotic recombination intermediates"/>
    <property type="evidence" value="ECO:0007669"/>
    <property type="project" value="TreeGrafter"/>
</dbReference>
<dbReference type="EMBL" id="LVKB01000014">
    <property type="protein sequence ID" value="ORD97693.1"/>
    <property type="molecule type" value="Genomic_DNA"/>
</dbReference>
<dbReference type="VEuPathDB" id="MicrosporidiaDB:HERIO_2701"/>
<sequence>MSVIDIKTPTFILEISTLILDLLKSMKIDYLNAFLSPFIDENSYNFKWLMIFLHNIDAFTLLRIYNSMIDKQKELGIVDSWIYSDKAFLLLKKLEEYRDSILEVTDTISATLNLNSDYVFEINEIPTNETILFDINYVIKIPKVKSLLKLINKFKEDKLKIIVQNTSIKIMIVQFLSYYKYEHYEIFTHKDFKNKTEGQKDEVLIFFNYNLGSLRHTEFIYPEGVKIFILNYRESVEEEIYLKSISREDDLFEKMIEDRGKMSLVTEFYTNTNLNIEEDVSIDIMIDSREMRSKLPFSLYRTKSFNLEIKVLKTGDYILKDNFVMIERKTLQDFKGSLKSGRLYSQATRYFSYLLIEFEDQTFPSILNPFYIKLLCIFINHFDTTRILWSNNSKYTCELFYKVYKLKPLAFEEEYDSVLFNLLLDIPGVNIECAKKIMREFVSIRELAEAPIDQLSKIIEEPRARQIFCFFREKL</sequence>
<evidence type="ECO:0000256" key="5">
    <source>
        <dbReference type="ARBA" id="ARBA00023125"/>
    </source>
</evidence>
<dbReference type="GO" id="GO:0003697">
    <property type="term" value="F:single-stranded DNA binding"/>
    <property type="evidence" value="ECO:0007669"/>
    <property type="project" value="TreeGrafter"/>
</dbReference>
<proteinExistence type="predicted"/>